<feature type="compositionally biased region" description="Polar residues" evidence="1">
    <location>
        <begin position="62"/>
        <end position="107"/>
    </location>
</feature>
<dbReference type="AlphaFoldDB" id="A0AAN5D7N0"/>
<feature type="compositionally biased region" description="Basic residues" evidence="1">
    <location>
        <begin position="38"/>
        <end position="51"/>
    </location>
</feature>
<gene>
    <name evidence="2" type="ORF">PMAYCL1PPCAC_28473</name>
</gene>
<proteinExistence type="predicted"/>
<dbReference type="Proteomes" id="UP001328107">
    <property type="component" value="Unassembled WGS sequence"/>
</dbReference>
<organism evidence="2 3">
    <name type="scientific">Pristionchus mayeri</name>
    <dbReference type="NCBI Taxonomy" id="1317129"/>
    <lineage>
        <taxon>Eukaryota</taxon>
        <taxon>Metazoa</taxon>
        <taxon>Ecdysozoa</taxon>
        <taxon>Nematoda</taxon>
        <taxon>Chromadorea</taxon>
        <taxon>Rhabditida</taxon>
        <taxon>Rhabditina</taxon>
        <taxon>Diplogasteromorpha</taxon>
        <taxon>Diplogasteroidea</taxon>
        <taxon>Neodiplogasteridae</taxon>
        <taxon>Pristionchus</taxon>
    </lineage>
</organism>
<keyword evidence="3" id="KW-1185">Reference proteome</keyword>
<protein>
    <submittedName>
        <fullName evidence="2">Uncharacterized protein</fullName>
    </submittedName>
</protein>
<feature type="region of interest" description="Disordered" evidence="1">
    <location>
        <begin position="36"/>
        <end position="107"/>
    </location>
</feature>
<accession>A0AAN5D7N0</accession>
<dbReference type="EMBL" id="BTRK01000006">
    <property type="protein sequence ID" value="GMR58278.1"/>
    <property type="molecule type" value="Genomic_DNA"/>
</dbReference>
<comment type="caution">
    <text evidence="2">The sequence shown here is derived from an EMBL/GenBank/DDBJ whole genome shotgun (WGS) entry which is preliminary data.</text>
</comment>
<sequence length="107" mass="12134">MSFNEKDLGALKEVEKEVIVLTNHRKMTYFQLRELMKKAHQKPSKGRKPKSDRKMAVDLLDKTQQSSQISDQMRTQKTQASRSGTLTGNTTRKTHTGPVSSESKISV</sequence>
<evidence type="ECO:0000313" key="2">
    <source>
        <dbReference type="EMBL" id="GMR58278.1"/>
    </source>
</evidence>
<name>A0AAN5D7N0_9BILA</name>
<evidence type="ECO:0000256" key="1">
    <source>
        <dbReference type="SAM" id="MobiDB-lite"/>
    </source>
</evidence>
<evidence type="ECO:0000313" key="3">
    <source>
        <dbReference type="Proteomes" id="UP001328107"/>
    </source>
</evidence>
<feature type="compositionally biased region" description="Basic and acidic residues" evidence="1">
    <location>
        <begin position="52"/>
        <end position="61"/>
    </location>
</feature>
<reference evidence="3" key="1">
    <citation type="submission" date="2022-10" db="EMBL/GenBank/DDBJ databases">
        <title>Genome assembly of Pristionchus species.</title>
        <authorList>
            <person name="Yoshida K."/>
            <person name="Sommer R.J."/>
        </authorList>
    </citation>
    <scope>NUCLEOTIDE SEQUENCE [LARGE SCALE GENOMIC DNA]</scope>
    <source>
        <strain evidence="3">RS5460</strain>
    </source>
</reference>